<organism evidence="5 6">
    <name type="scientific">Pristionchus fissidentatus</name>
    <dbReference type="NCBI Taxonomy" id="1538716"/>
    <lineage>
        <taxon>Eukaryota</taxon>
        <taxon>Metazoa</taxon>
        <taxon>Ecdysozoa</taxon>
        <taxon>Nematoda</taxon>
        <taxon>Chromadorea</taxon>
        <taxon>Rhabditida</taxon>
        <taxon>Rhabditina</taxon>
        <taxon>Diplogasteromorpha</taxon>
        <taxon>Diplogasteroidea</taxon>
        <taxon>Neodiplogasteridae</taxon>
        <taxon>Pristionchus</taxon>
    </lineage>
</organism>
<dbReference type="GO" id="GO:0001786">
    <property type="term" value="F:phosphatidylserine binding"/>
    <property type="evidence" value="ECO:0007669"/>
    <property type="project" value="TreeGrafter"/>
</dbReference>
<dbReference type="Pfam" id="PF00168">
    <property type="entry name" value="C2"/>
    <property type="match status" value="2"/>
</dbReference>
<dbReference type="FunFam" id="2.60.40.150:FF:000209">
    <property type="entry name" value="Synaptotagmin 4"/>
    <property type="match status" value="1"/>
</dbReference>
<accession>A0AAV5US91</accession>
<feature type="domain" description="C2" evidence="4">
    <location>
        <begin position="287"/>
        <end position="410"/>
    </location>
</feature>
<dbReference type="GO" id="GO:0030424">
    <property type="term" value="C:axon"/>
    <property type="evidence" value="ECO:0007669"/>
    <property type="project" value="TreeGrafter"/>
</dbReference>
<gene>
    <name evidence="5" type="ORF">PFISCL1PPCAC_855</name>
</gene>
<keyword evidence="1" id="KW-0677">Repeat</keyword>
<proteinExistence type="predicted"/>
<evidence type="ECO:0000256" key="3">
    <source>
        <dbReference type="SAM" id="Phobius"/>
    </source>
</evidence>
<keyword evidence="3" id="KW-0472">Membrane</keyword>
<evidence type="ECO:0000313" key="5">
    <source>
        <dbReference type="EMBL" id="GMT09558.1"/>
    </source>
</evidence>
<sequence length="553" mass="62337">MLSVASVTLSSLVIGSAAVVLLVVICTICYRCYSPCRYQRSSVMYKEVPNAIPAIHVSLPLSHSSNAALMAAANLRDACSPPWMNGNAHRMMSSAHSVAPSPDGSNSRSLVATNGLSQHAALFLFDDGSEYDEDIDDRSVLHYELGMYEKTNESCFRGTLTFALRYDFVHRVLMLHIVRANNLPVEEKGATVDPYVKMHLLPERKNHSKTKIARQTKDPDFNEVFSFDVSFNALPSRMLQLTVYDFERFTRHGLIGNVIMRDLFEQSDLYTWTEYTMQIIGSQEKNDFGDLLLYLSYSYQEQKLTIQVAKAYNLRPMDITGASDPYVKIEQIYRGRRVKLRKTNTKKANLNPVYHETMEFDLPSAHIDDTNILVQVMDWDRIGKDDLLGCCILGKRSTTAQGRNQWDQCFAQHEVGLGQALGQKPKPVGQWHSILEEIPEEFRLLFAGTSQKRRRVPDTMGCLRRTRRPSLANSSQNNTDDVSSSSSASPQLLQLRPLRPDRPSDARSRSEGPLETRRLHTTRTTRAAKEEASGARAQSEDLTVRGVGYFHAG</sequence>
<keyword evidence="3" id="KW-1133">Transmembrane helix</keyword>
<dbReference type="InterPro" id="IPR035892">
    <property type="entry name" value="C2_domain_sf"/>
</dbReference>
<dbReference type="Gene3D" id="2.60.40.150">
    <property type="entry name" value="C2 domain"/>
    <property type="match status" value="2"/>
</dbReference>
<dbReference type="EMBL" id="BTSY01000001">
    <property type="protein sequence ID" value="GMT09558.1"/>
    <property type="molecule type" value="Genomic_DNA"/>
</dbReference>
<dbReference type="GO" id="GO:0048488">
    <property type="term" value="P:synaptic vesicle endocytosis"/>
    <property type="evidence" value="ECO:0007669"/>
    <property type="project" value="TreeGrafter"/>
</dbReference>
<dbReference type="GO" id="GO:0031045">
    <property type="term" value="C:dense core granule"/>
    <property type="evidence" value="ECO:0007669"/>
    <property type="project" value="TreeGrafter"/>
</dbReference>
<evidence type="ECO:0000259" key="4">
    <source>
        <dbReference type="PROSITE" id="PS50004"/>
    </source>
</evidence>
<dbReference type="GO" id="GO:0000149">
    <property type="term" value="F:SNARE binding"/>
    <property type="evidence" value="ECO:0007669"/>
    <property type="project" value="TreeGrafter"/>
</dbReference>
<dbReference type="Proteomes" id="UP001432322">
    <property type="component" value="Unassembled WGS sequence"/>
</dbReference>
<protein>
    <recommendedName>
        <fullName evidence="4">C2 domain-containing protein</fullName>
    </recommendedName>
</protein>
<feature type="compositionally biased region" description="Polar residues" evidence="2">
    <location>
        <begin position="471"/>
        <end position="482"/>
    </location>
</feature>
<dbReference type="GO" id="GO:0005886">
    <property type="term" value="C:plasma membrane"/>
    <property type="evidence" value="ECO:0007669"/>
    <property type="project" value="TreeGrafter"/>
</dbReference>
<dbReference type="PANTHER" id="PTHR10024">
    <property type="entry name" value="SYNAPTOTAGMIN"/>
    <property type="match status" value="1"/>
</dbReference>
<dbReference type="GO" id="GO:0030276">
    <property type="term" value="F:clathrin binding"/>
    <property type="evidence" value="ECO:0007669"/>
    <property type="project" value="TreeGrafter"/>
</dbReference>
<feature type="transmembrane region" description="Helical" evidence="3">
    <location>
        <begin position="12"/>
        <end position="33"/>
    </location>
</feature>
<reference evidence="5" key="1">
    <citation type="submission" date="2023-10" db="EMBL/GenBank/DDBJ databases">
        <title>Genome assembly of Pristionchus species.</title>
        <authorList>
            <person name="Yoshida K."/>
            <person name="Sommer R.J."/>
        </authorList>
    </citation>
    <scope>NUCLEOTIDE SEQUENCE</scope>
    <source>
        <strain evidence="5">RS5133</strain>
    </source>
</reference>
<dbReference type="PRINTS" id="PR00360">
    <property type="entry name" value="C2DOMAIN"/>
</dbReference>
<keyword evidence="3" id="KW-0812">Transmembrane</keyword>
<dbReference type="PRINTS" id="PR00399">
    <property type="entry name" value="SYNAPTOTAGMN"/>
</dbReference>
<dbReference type="AlphaFoldDB" id="A0AAV5US91"/>
<evidence type="ECO:0000313" key="6">
    <source>
        <dbReference type="Proteomes" id="UP001432322"/>
    </source>
</evidence>
<feature type="compositionally biased region" description="Basic and acidic residues" evidence="2">
    <location>
        <begin position="527"/>
        <end position="539"/>
    </location>
</feature>
<dbReference type="PANTHER" id="PTHR10024:SF360">
    <property type="entry name" value="C2 DOMAIN-CONTAINING PROTEIN"/>
    <property type="match status" value="1"/>
</dbReference>
<dbReference type="SUPFAM" id="SSF49562">
    <property type="entry name" value="C2 domain (Calcium/lipid-binding domain, CaLB)"/>
    <property type="match status" value="2"/>
</dbReference>
<feature type="region of interest" description="Disordered" evidence="2">
    <location>
        <begin position="455"/>
        <end position="539"/>
    </location>
</feature>
<dbReference type="FunFam" id="2.60.40.150:FF:000222">
    <property type="entry name" value="SyNapTotagmin"/>
    <property type="match status" value="1"/>
</dbReference>
<dbReference type="GO" id="GO:0048791">
    <property type="term" value="P:calcium ion-regulated exocytosis of neurotransmitter"/>
    <property type="evidence" value="ECO:0007669"/>
    <property type="project" value="TreeGrafter"/>
</dbReference>
<evidence type="ECO:0000256" key="1">
    <source>
        <dbReference type="ARBA" id="ARBA00022737"/>
    </source>
</evidence>
<dbReference type="GO" id="GO:0005544">
    <property type="term" value="F:calcium-dependent phospholipid binding"/>
    <property type="evidence" value="ECO:0007669"/>
    <property type="project" value="TreeGrafter"/>
</dbReference>
<feature type="non-terminal residue" evidence="5">
    <location>
        <position position="553"/>
    </location>
</feature>
<feature type="compositionally biased region" description="Low complexity" evidence="2">
    <location>
        <begin position="483"/>
        <end position="497"/>
    </location>
</feature>
<feature type="domain" description="C2" evidence="4">
    <location>
        <begin position="156"/>
        <end position="273"/>
    </location>
</feature>
<dbReference type="GO" id="GO:0005509">
    <property type="term" value="F:calcium ion binding"/>
    <property type="evidence" value="ECO:0007669"/>
    <property type="project" value="TreeGrafter"/>
</dbReference>
<dbReference type="InterPro" id="IPR001565">
    <property type="entry name" value="Synaptotagmin"/>
</dbReference>
<comment type="caution">
    <text evidence="5">The sequence shown here is derived from an EMBL/GenBank/DDBJ whole genome shotgun (WGS) entry which is preliminary data.</text>
</comment>
<name>A0AAV5US91_9BILA</name>
<dbReference type="GO" id="GO:0030672">
    <property type="term" value="C:synaptic vesicle membrane"/>
    <property type="evidence" value="ECO:0007669"/>
    <property type="project" value="TreeGrafter"/>
</dbReference>
<keyword evidence="6" id="KW-1185">Reference proteome</keyword>
<dbReference type="PROSITE" id="PS50004">
    <property type="entry name" value="C2"/>
    <property type="match status" value="2"/>
</dbReference>
<dbReference type="SMART" id="SM00239">
    <property type="entry name" value="C2"/>
    <property type="match status" value="2"/>
</dbReference>
<feature type="compositionally biased region" description="Basic and acidic residues" evidence="2">
    <location>
        <begin position="498"/>
        <end position="518"/>
    </location>
</feature>
<dbReference type="InterPro" id="IPR000008">
    <property type="entry name" value="C2_dom"/>
</dbReference>
<evidence type="ECO:0000256" key="2">
    <source>
        <dbReference type="SAM" id="MobiDB-lite"/>
    </source>
</evidence>